<reference evidence="1" key="1">
    <citation type="submission" date="2021-01" db="EMBL/GenBank/DDBJ databases">
        <authorList>
            <person name="Corre E."/>
            <person name="Pelletier E."/>
            <person name="Niang G."/>
            <person name="Scheremetjew M."/>
            <person name="Finn R."/>
            <person name="Kale V."/>
            <person name="Holt S."/>
            <person name="Cochrane G."/>
            <person name="Meng A."/>
            <person name="Brown T."/>
            <person name="Cohen L."/>
        </authorList>
    </citation>
    <scope>NUCLEOTIDE SEQUENCE</scope>
    <source>
        <strain evidence="1">B650</strain>
    </source>
</reference>
<gene>
    <name evidence="1" type="ORF">LDAN0321_LOCUS11478</name>
</gene>
<dbReference type="AlphaFoldDB" id="A0A7S2KRY6"/>
<organism evidence="1">
    <name type="scientific">Leptocylindrus danicus</name>
    <dbReference type="NCBI Taxonomy" id="163516"/>
    <lineage>
        <taxon>Eukaryota</taxon>
        <taxon>Sar</taxon>
        <taxon>Stramenopiles</taxon>
        <taxon>Ochrophyta</taxon>
        <taxon>Bacillariophyta</taxon>
        <taxon>Coscinodiscophyceae</taxon>
        <taxon>Chaetocerotophycidae</taxon>
        <taxon>Leptocylindrales</taxon>
        <taxon>Leptocylindraceae</taxon>
        <taxon>Leptocylindrus</taxon>
    </lineage>
</organism>
<sequence length="109" mass="12588">MGAPTKRKIIFSKNVLLKPSFENKCSIVIAMSLRSFDTSPTNKPYYTFELKRWYFFFSNVPANTDRTIVAKVCWGLDLHPKVRYSWNTGGLGGKKRRYCYPIPNSILTV</sequence>
<name>A0A7S2KRY6_9STRA</name>
<dbReference type="EMBL" id="HBGY01017751">
    <property type="protein sequence ID" value="CAD9585002.1"/>
    <property type="molecule type" value="Transcribed_RNA"/>
</dbReference>
<proteinExistence type="predicted"/>
<evidence type="ECO:0000313" key="1">
    <source>
        <dbReference type="EMBL" id="CAD9585002.1"/>
    </source>
</evidence>
<accession>A0A7S2KRY6</accession>
<protein>
    <submittedName>
        <fullName evidence="1">Uncharacterized protein</fullName>
    </submittedName>
</protein>